<evidence type="ECO:0000256" key="1">
    <source>
        <dbReference type="ARBA" id="ARBA00009902"/>
    </source>
</evidence>
<keyword evidence="4" id="KW-0326">Glycosidase</keyword>
<evidence type="ECO:0000256" key="3">
    <source>
        <dbReference type="ARBA" id="ARBA00022801"/>
    </source>
</evidence>
<name>A0ABT9A935_9BACT</name>
<dbReference type="Proteomes" id="UP001167796">
    <property type="component" value="Unassembled WGS sequence"/>
</dbReference>
<feature type="signal peptide" evidence="5">
    <location>
        <begin position="1"/>
        <end position="26"/>
    </location>
</feature>
<dbReference type="RefSeq" id="WP_305011047.1">
    <property type="nucleotide sequence ID" value="NZ_JAUQSX010000003.1"/>
</dbReference>
<dbReference type="InterPro" id="IPR032507">
    <property type="entry name" value="BT1760-like_C"/>
</dbReference>
<dbReference type="Gene3D" id="2.115.10.20">
    <property type="entry name" value="Glycosyl hydrolase domain, family 43"/>
    <property type="match status" value="1"/>
</dbReference>
<comment type="caution">
    <text evidence="8">The sequence shown here is derived from an EMBL/GenBank/DDBJ whole genome shotgun (WGS) entry which is preliminary data.</text>
</comment>
<dbReference type="SMART" id="SM00640">
    <property type="entry name" value="Glyco_32"/>
    <property type="match status" value="1"/>
</dbReference>
<dbReference type="PROSITE" id="PS51257">
    <property type="entry name" value="PROKAR_LIPOPROTEIN"/>
    <property type="match status" value="1"/>
</dbReference>
<dbReference type="SUPFAM" id="SSF75005">
    <property type="entry name" value="Arabinanase/levansucrase/invertase"/>
    <property type="match status" value="1"/>
</dbReference>
<proteinExistence type="inferred from homology"/>
<dbReference type="PANTHER" id="PTHR43101:SF1">
    <property type="entry name" value="BETA-FRUCTOSIDASE"/>
    <property type="match status" value="1"/>
</dbReference>
<evidence type="ECO:0000259" key="6">
    <source>
        <dbReference type="Pfam" id="PF00251"/>
    </source>
</evidence>
<evidence type="ECO:0000313" key="9">
    <source>
        <dbReference type="Proteomes" id="UP001167796"/>
    </source>
</evidence>
<feature type="domain" description="Glycosyl hydrolase family 32 N-terminal" evidence="6">
    <location>
        <begin position="140"/>
        <end position="350"/>
    </location>
</feature>
<organism evidence="8 9">
    <name type="scientific">Hymenobacter mellowenesis</name>
    <dbReference type="NCBI Taxonomy" id="3063995"/>
    <lineage>
        <taxon>Bacteria</taxon>
        <taxon>Pseudomonadati</taxon>
        <taxon>Bacteroidota</taxon>
        <taxon>Cytophagia</taxon>
        <taxon>Cytophagales</taxon>
        <taxon>Hymenobacteraceae</taxon>
        <taxon>Hymenobacter</taxon>
    </lineage>
</organism>
<dbReference type="EC" id="3.2.1.26" evidence="2"/>
<dbReference type="Pfam" id="PF16346">
    <property type="entry name" value="GH32_BT1760-like_C"/>
    <property type="match status" value="1"/>
</dbReference>
<dbReference type="Pfam" id="PF00251">
    <property type="entry name" value="Glyco_hydro_32N"/>
    <property type="match status" value="1"/>
</dbReference>
<accession>A0ABT9A935</accession>
<dbReference type="Gene3D" id="2.60.120.560">
    <property type="entry name" value="Exo-inulinase, domain 1"/>
    <property type="match status" value="1"/>
</dbReference>
<dbReference type="EMBL" id="JAUQSX010000003">
    <property type="protein sequence ID" value="MDO7846360.1"/>
    <property type="molecule type" value="Genomic_DNA"/>
</dbReference>
<evidence type="ECO:0000256" key="2">
    <source>
        <dbReference type="ARBA" id="ARBA00012758"/>
    </source>
</evidence>
<feature type="domain" description="BT1760-like C-terminal" evidence="7">
    <location>
        <begin position="403"/>
        <end position="541"/>
    </location>
</feature>
<dbReference type="InterPro" id="IPR013320">
    <property type="entry name" value="ConA-like_dom_sf"/>
</dbReference>
<evidence type="ECO:0000313" key="8">
    <source>
        <dbReference type="EMBL" id="MDO7846360.1"/>
    </source>
</evidence>
<evidence type="ECO:0000259" key="7">
    <source>
        <dbReference type="Pfam" id="PF16346"/>
    </source>
</evidence>
<dbReference type="PANTHER" id="PTHR43101">
    <property type="entry name" value="BETA-FRUCTOSIDASE"/>
    <property type="match status" value="1"/>
</dbReference>
<reference evidence="8" key="1">
    <citation type="submission" date="2023-07" db="EMBL/GenBank/DDBJ databases">
        <authorList>
            <person name="Kim M.K."/>
        </authorList>
    </citation>
    <scope>NUCLEOTIDE SEQUENCE</scope>
    <source>
        <strain evidence="8">M29</strain>
    </source>
</reference>
<evidence type="ECO:0000256" key="4">
    <source>
        <dbReference type="ARBA" id="ARBA00023295"/>
    </source>
</evidence>
<sequence>MKTNFSRLRLRLGAGLALLLAGGCQNLTPEATPAPVASASRSDAALTCAQQPEGTNYVIYPQCADGPAVGDVMPYYNAADNRTYSYFLKDVWNDATTQRHPWYGLYTDNFSAYYPVGPGTGGELLGCSAPTCAPDFALGTGSIVQRNGTLYAYYTGFNPNTSSCPNPKEGVMLATAPAVGQAFVKNLNFQTLYAPAGLNFDSNDNFRDPYVYYDAAAAKYYLLVAARRNVAGTWRGVIAYYTSPDLLTWTYQDAYQYAGGSTNFFMMECPQLLKLGSTYYLLFSDMDAKTMYYRKGSSPTGPWSAPAGNARFEGNGCYGGKVITDKYGDSYLQAWVHRRAGATDTGAWQWGGNLLTHKLYQLANGDLALTIPHTLKSYLEATTPAFTKSSQWGNVTNVLANTESYRLVSTANNDVANVLYDPINLTRFKISATVSYASAGKDFGFLLAACDGYNQFYSLRFVPGQNRFRLDFTNRASLTSTTVATADVPFPLQPNTDYTVDIVEENSVVVVYLNNVAALTARIYKAPKTSWGVFVDNSTATFKNIVVKAPAVQ</sequence>
<dbReference type="InterPro" id="IPR023296">
    <property type="entry name" value="Glyco_hydro_beta-prop_sf"/>
</dbReference>
<feature type="chain" id="PRO_5045487636" description="beta-fructofuranosidase" evidence="5">
    <location>
        <begin position="27"/>
        <end position="553"/>
    </location>
</feature>
<evidence type="ECO:0000256" key="5">
    <source>
        <dbReference type="SAM" id="SignalP"/>
    </source>
</evidence>
<dbReference type="InterPro" id="IPR051214">
    <property type="entry name" value="GH32_Enzymes"/>
</dbReference>
<keyword evidence="5" id="KW-0732">Signal</keyword>
<dbReference type="SUPFAM" id="SSF49899">
    <property type="entry name" value="Concanavalin A-like lectins/glucanases"/>
    <property type="match status" value="1"/>
</dbReference>
<dbReference type="InterPro" id="IPR013148">
    <property type="entry name" value="Glyco_hydro_32_N"/>
</dbReference>
<protein>
    <recommendedName>
        <fullName evidence="2">beta-fructofuranosidase</fullName>
        <ecNumber evidence="2">3.2.1.26</ecNumber>
    </recommendedName>
</protein>
<gene>
    <name evidence="8" type="ORF">Q5H92_08335</name>
</gene>
<keyword evidence="9" id="KW-1185">Reference proteome</keyword>
<comment type="similarity">
    <text evidence="1">Belongs to the glycosyl hydrolase 32 family.</text>
</comment>
<dbReference type="InterPro" id="IPR001362">
    <property type="entry name" value="Glyco_hydro_32"/>
</dbReference>
<keyword evidence="3" id="KW-0378">Hydrolase</keyword>